<gene>
    <name evidence="4" type="ORF">AZI86_15390</name>
</gene>
<evidence type="ECO:0000256" key="1">
    <source>
        <dbReference type="SAM" id="Coils"/>
    </source>
</evidence>
<keyword evidence="3" id="KW-1133">Transmembrane helix</keyword>
<reference evidence="4 5" key="1">
    <citation type="submission" date="2016-03" db="EMBL/GenBank/DDBJ databases">
        <authorList>
            <person name="Ploux O."/>
        </authorList>
    </citation>
    <scope>NUCLEOTIDE SEQUENCE [LARGE SCALE GENOMIC DNA]</scope>
    <source>
        <strain evidence="4 5">R0</strain>
    </source>
</reference>
<evidence type="ECO:0000313" key="5">
    <source>
        <dbReference type="Proteomes" id="UP000075320"/>
    </source>
</evidence>
<feature type="compositionally biased region" description="Low complexity" evidence="2">
    <location>
        <begin position="49"/>
        <end position="67"/>
    </location>
</feature>
<keyword evidence="5" id="KW-1185">Reference proteome</keyword>
<sequence>MGKNTISTFSLILLIAAVMFFFHVNREAEKRAAAQIEEIEQTSIVAEMPRPAATTTTTPKAPVSPTPSRQAELASGELQNLEQQLAQAQADLQVQRESVNQLATQSQSFTSRMPAALGSFDLNVLRSESQVQNALMEIDAYRNLEQQINRQAEDQMRIQNSAAQAQLAQIDESIRAQELQIRQTREDIMYWNQNFNDQTRRMAELQRLQEQLDALNQQRDLMLQQRLLIAAESLSAAQALQAGKQEALNDLQSNQANAQGNIESLRDSIIRLQQSQREIRNSQISLGSQLRQAQQALQSQETQVKSLETAVEQKRQELNSLVQ</sequence>
<name>A0A150WHF6_BDEBC</name>
<feature type="coiled-coil region" evidence="1">
    <location>
        <begin position="131"/>
        <end position="317"/>
    </location>
</feature>
<feature type="region of interest" description="Disordered" evidence="2">
    <location>
        <begin position="45"/>
        <end position="69"/>
    </location>
</feature>
<accession>A0A150WHF6</accession>
<evidence type="ECO:0000313" key="4">
    <source>
        <dbReference type="EMBL" id="KYG63102.1"/>
    </source>
</evidence>
<feature type="transmembrane region" description="Helical" evidence="3">
    <location>
        <begin position="6"/>
        <end position="24"/>
    </location>
</feature>
<comment type="caution">
    <text evidence="4">The sequence shown here is derived from an EMBL/GenBank/DDBJ whole genome shotgun (WGS) entry which is preliminary data.</text>
</comment>
<dbReference type="RefSeq" id="WP_061836177.1">
    <property type="nucleotide sequence ID" value="NZ_LUKE01000004.1"/>
</dbReference>
<proteinExistence type="predicted"/>
<keyword evidence="3" id="KW-0472">Membrane</keyword>
<organism evidence="4 5">
    <name type="scientific">Bdellovibrio bacteriovorus</name>
    <dbReference type="NCBI Taxonomy" id="959"/>
    <lineage>
        <taxon>Bacteria</taxon>
        <taxon>Pseudomonadati</taxon>
        <taxon>Bdellovibrionota</taxon>
        <taxon>Bdellovibrionia</taxon>
        <taxon>Bdellovibrionales</taxon>
        <taxon>Pseudobdellovibrionaceae</taxon>
        <taxon>Bdellovibrio</taxon>
    </lineage>
</organism>
<evidence type="ECO:0000256" key="2">
    <source>
        <dbReference type="SAM" id="MobiDB-lite"/>
    </source>
</evidence>
<protein>
    <submittedName>
        <fullName evidence="4">Uncharacterized protein</fullName>
    </submittedName>
</protein>
<feature type="coiled-coil region" evidence="1">
    <location>
        <begin position="71"/>
        <end position="105"/>
    </location>
</feature>
<keyword evidence="1" id="KW-0175">Coiled coil</keyword>
<dbReference type="AlphaFoldDB" id="A0A150WHF6"/>
<keyword evidence="3" id="KW-0812">Transmembrane</keyword>
<evidence type="ECO:0000256" key="3">
    <source>
        <dbReference type="SAM" id="Phobius"/>
    </source>
</evidence>
<dbReference type="EMBL" id="LUKE01000004">
    <property type="protein sequence ID" value="KYG63102.1"/>
    <property type="molecule type" value="Genomic_DNA"/>
</dbReference>
<dbReference type="Proteomes" id="UP000075320">
    <property type="component" value="Unassembled WGS sequence"/>
</dbReference>